<dbReference type="KEGG" id="ptrr:90957082"/>
<gene>
    <name evidence="1" type="ORF">PtrM4_118980</name>
</gene>
<reference evidence="1" key="1">
    <citation type="journal article" date="2018" name="BMC Genomics">
        <title>Comparative genomics of the wheat fungal pathogen Pyrenophora tritici-repentis reveals chromosomal variations and genome plasticity.</title>
        <authorList>
            <person name="Moolhuijzen P."/>
            <person name="See P.T."/>
            <person name="Hane J.K."/>
            <person name="Shi G."/>
            <person name="Liu Z."/>
            <person name="Oliver R.P."/>
            <person name="Moffat C.S."/>
        </authorList>
    </citation>
    <scope>NUCLEOTIDE SEQUENCE [LARGE SCALE GENOMIC DNA]</scope>
    <source>
        <strain evidence="1">M4</strain>
    </source>
</reference>
<accession>A0A834VNE3</accession>
<protein>
    <submittedName>
        <fullName evidence="1">Uncharacterized protein</fullName>
    </submittedName>
</protein>
<name>A0A834VNE3_9PLEO</name>
<comment type="caution">
    <text evidence="1">The sequence shown here is derived from an EMBL/GenBank/DDBJ whole genome shotgun (WGS) entry which is preliminary data.</text>
</comment>
<organism evidence="1 2">
    <name type="scientific">Pyrenophora tritici-repentis</name>
    <dbReference type="NCBI Taxonomy" id="45151"/>
    <lineage>
        <taxon>Eukaryota</taxon>
        <taxon>Fungi</taxon>
        <taxon>Dikarya</taxon>
        <taxon>Ascomycota</taxon>
        <taxon>Pezizomycotina</taxon>
        <taxon>Dothideomycetes</taxon>
        <taxon>Pleosporomycetidae</taxon>
        <taxon>Pleosporales</taxon>
        <taxon>Pleosporineae</taxon>
        <taxon>Pleosporaceae</taxon>
        <taxon>Pyrenophora</taxon>
    </lineage>
</organism>
<dbReference type="AlphaFoldDB" id="A0A834VNE3"/>
<evidence type="ECO:0000313" key="1">
    <source>
        <dbReference type="EMBL" id="KAF7569483.1"/>
    </source>
</evidence>
<evidence type="ECO:0000313" key="2">
    <source>
        <dbReference type="Proteomes" id="UP000245464"/>
    </source>
</evidence>
<proteinExistence type="predicted"/>
<dbReference type="EMBL" id="NQIK02000006">
    <property type="protein sequence ID" value="KAF7569483.1"/>
    <property type="molecule type" value="Genomic_DNA"/>
</dbReference>
<sequence length="89" mass="9098">MLLVHPDGEGSKVSNEELNISFAPTPDYSGIAKAASGGEIWAAHASTAEELGKLLPEAIKSVLEGKSAVLDAHLEGPEGKYGGAKGRLG</sequence>
<dbReference type="Gene3D" id="3.40.50.970">
    <property type="match status" value="1"/>
</dbReference>
<dbReference type="RefSeq" id="XP_065961525.1">
    <property type="nucleotide sequence ID" value="XM_066108340.1"/>
</dbReference>
<dbReference type="Proteomes" id="UP000245464">
    <property type="component" value="Chromosome 6"/>
</dbReference>
<dbReference type="GeneID" id="90957082"/>